<evidence type="ECO:0000313" key="3">
    <source>
        <dbReference type="Proteomes" id="UP000014900"/>
    </source>
</evidence>
<dbReference type="HOGENOM" id="CLU_3398399_0_0_6"/>
<name>S4YPJ7_SERPL</name>
<accession>S4YPJ7</accession>
<evidence type="ECO:0000313" key="2">
    <source>
        <dbReference type="EMBL" id="AGP47197.1"/>
    </source>
</evidence>
<dbReference type="AlphaFoldDB" id="S4YPJ7"/>
<feature type="region of interest" description="Disordered" evidence="1">
    <location>
        <begin position="1"/>
        <end position="31"/>
    </location>
</feature>
<reference evidence="2 3" key="1">
    <citation type="journal article" date="2013" name="Genome Announc.">
        <title>Genome Sequence of Serratia plymuthica Strain S13, an Endophyte with Germination- and Plant-Growth-Promoting Activity from the Flower of Styrian Oil Pumpkin.</title>
        <authorList>
            <person name="Muller H."/>
            <person name="Furnkranz M."/>
            <person name="Grube M."/>
            <person name="Berg G."/>
        </authorList>
    </citation>
    <scope>NUCLEOTIDE SEQUENCE [LARGE SCALE GENOMIC DNA]</scope>
    <source>
        <strain evidence="2">S13</strain>
    </source>
</reference>
<dbReference type="EMBL" id="CP006566">
    <property type="protein sequence ID" value="AGP47197.1"/>
    <property type="molecule type" value="Genomic_DNA"/>
</dbReference>
<proteinExistence type="predicted"/>
<dbReference type="Proteomes" id="UP000014900">
    <property type="component" value="Chromosome"/>
</dbReference>
<protein>
    <submittedName>
        <fullName evidence="2">Uncharacterized protein</fullName>
    </submittedName>
</protein>
<sequence length="31" mass="3707">MQRPNESGQPLHDDELLMKTNREEGIYDVQY</sequence>
<gene>
    <name evidence="2" type="ORF">M621_17015</name>
</gene>
<dbReference type="KEGG" id="sry:M621_17015"/>
<evidence type="ECO:0000256" key="1">
    <source>
        <dbReference type="SAM" id="MobiDB-lite"/>
    </source>
</evidence>
<organism evidence="2 3">
    <name type="scientific">Serratia plymuthica S13</name>
    <dbReference type="NCBI Taxonomy" id="1348660"/>
    <lineage>
        <taxon>Bacteria</taxon>
        <taxon>Pseudomonadati</taxon>
        <taxon>Pseudomonadota</taxon>
        <taxon>Gammaproteobacteria</taxon>
        <taxon>Enterobacterales</taxon>
        <taxon>Yersiniaceae</taxon>
        <taxon>Serratia</taxon>
    </lineage>
</organism>
<feature type="compositionally biased region" description="Basic and acidic residues" evidence="1">
    <location>
        <begin position="11"/>
        <end position="25"/>
    </location>
</feature>